<dbReference type="Pfam" id="PF03009">
    <property type="entry name" value="GDPD"/>
    <property type="match status" value="1"/>
</dbReference>
<name>A0ABX7Y4D8_9ACTN</name>
<organism evidence="2 3">
    <name type="scientific">Arachnia rubra</name>
    <dbReference type="NCBI Taxonomy" id="1547448"/>
    <lineage>
        <taxon>Bacteria</taxon>
        <taxon>Bacillati</taxon>
        <taxon>Actinomycetota</taxon>
        <taxon>Actinomycetes</taxon>
        <taxon>Propionibacteriales</taxon>
        <taxon>Propionibacteriaceae</taxon>
        <taxon>Arachnia</taxon>
    </lineage>
</organism>
<proteinExistence type="predicted"/>
<accession>A0ABX7Y4D8</accession>
<protein>
    <recommendedName>
        <fullName evidence="1">GP-PDE domain-containing protein</fullName>
    </recommendedName>
</protein>
<dbReference type="PROSITE" id="PS51704">
    <property type="entry name" value="GP_PDE"/>
    <property type="match status" value="1"/>
</dbReference>
<evidence type="ECO:0000313" key="2">
    <source>
        <dbReference type="EMBL" id="QUC07677.1"/>
    </source>
</evidence>
<keyword evidence="3" id="KW-1185">Reference proteome</keyword>
<sequence length="271" mass="29586">MTVNQNAQPSEATGTVDVQVMGFDGVASETQIAPTAQGVTVDELLARKNGFMIAHRGGSADWPEMSLLAYNESANRGIPALEFSFSLTSDGVPVGVHNENLKGVDPSAPDTPVTQMTWEQVRQYKTKGQPFIRLQDLIAAYGSDHVLFVDPKRSAQASDTYLPWLDPQHTILKYSADATWLADIWRAAGFKTWGFFYAESDALKSEAKEQATHWDLIGVTWEAQESTWETAKGYGRPIIGHICPSQDAINKCMSLGAVGVMCSKIDGMTLP</sequence>
<dbReference type="Gene3D" id="3.20.20.190">
    <property type="entry name" value="Phosphatidylinositol (PI) phosphodiesterase"/>
    <property type="match status" value="1"/>
</dbReference>
<dbReference type="InterPro" id="IPR030395">
    <property type="entry name" value="GP_PDE_dom"/>
</dbReference>
<dbReference type="PANTHER" id="PTHR46211">
    <property type="entry name" value="GLYCEROPHOSPHORYL DIESTER PHOSPHODIESTERASE"/>
    <property type="match status" value="1"/>
</dbReference>
<reference evidence="2 3" key="1">
    <citation type="submission" date="2021-03" db="EMBL/GenBank/DDBJ databases">
        <title>Human Oral Microbial Genomes.</title>
        <authorList>
            <person name="Johnston C.D."/>
            <person name="Chen T."/>
            <person name="Dewhirst F.E."/>
        </authorList>
    </citation>
    <scope>NUCLEOTIDE SEQUENCE [LARGE SCALE GENOMIC DNA]</scope>
    <source>
        <strain evidence="2 3">DSMZ 100122</strain>
    </source>
</reference>
<evidence type="ECO:0000259" key="1">
    <source>
        <dbReference type="PROSITE" id="PS51704"/>
    </source>
</evidence>
<dbReference type="PANTHER" id="PTHR46211:SF14">
    <property type="entry name" value="GLYCEROPHOSPHODIESTER PHOSPHODIESTERASE"/>
    <property type="match status" value="1"/>
</dbReference>
<dbReference type="Proteomes" id="UP000678513">
    <property type="component" value="Chromosome"/>
</dbReference>
<dbReference type="EMBL" id="CP072384">
    <property type="protein sequence ID" value="QUC07677.1"/>
    <property type="molecule type" value="Genomic_DNA"/>
</dbReference>
<gene>
    <name evidence="2" type="ORF">J5A65_12195</name>
</gene>
<dbReference type="SUPFAM" id="SSF51695">
    <property type="entry name" value="PLC-like phosphodiesterases"/>
    <property type="match status" value="1"/>
</dbReference>
<dbReference type="RefSeq" id="WP_212322349.1">
    <property type="nucleotide sequence ID" value="NZ_AP024463.1"/>
</dbReference>
<evidence type="ECO:0000313" key="3">
    <source>
        <dbReference type="Proteomes" id="UP000678513"/>
    </source>
</evidence>
<dbReference type="InterPro" id="IPR017946">
    <property type="entry name" value="PLC-like_Pdiesterase_TIM-brl"/>
</dbReference>
<feature type="domain" description="GP-PDE" evidence="1">
    <location>
        <begin position="50"/>
        <end position="271"/>
    </location>
</feature>